<keyword evidence="3" id="KW-1185">Reference proteome</keyword>
<accession>A0A835S7F7</accession>
<dbReference type="Proteomes" id="UP000639772">
    <property type="component" value="Chromosome 1"/>
</dbReference>
<organism evidence="2 4">
    <name type="scientific">Vanilla planifolia</name>
    <name type="common">Vanilla</name>
    <dbReference type="NCBI Taxonomy" id="51239"/>
    <lineage>
        <taxon>Eukaryota</taxon>
        <taxon>Viridiplantae</taxon>
        <taxon>Streptophyta</taxon>
        <taxon>Embryophyta</taxon>
        <taxon>Tracheophyta</taxon>
        <taxon>Spermatophyta</taxon>
        <taxon>Magnoliopsida</taxon>
        <taxon>Liliopsida</taxon>
        <taxon>Asparagales</taxon>
        <taxon>Orchidaceae</taxon>
        <taxon>Vanilloideae</taxon>
        <taxon>Vanilleae</taxon>
        <taxon>Vanilla</taxon>
    </lineage>
</organism>
<evidence type="ECO:0000313" key="1">
    <source>
        <dbReference type="EMBL" id="KAG0496786.1"/>
    </source>
</evidence>
<dbReference type="EMBL" id="JADCNM010000001">
    <property type="protein sequence ID" value="KAG0501226.1"/>
    <property type="molecule type" value="Genomic_DNA"/>
</dbReference>
<gene>
    <name evidence="2" type="ORF">HPP92_001298</name>
    <name evidence="1" type="ORF">HPP92_001477</name>
</gene>
<evidence type="ECO:0000313" key="2">
    <source>
        <dbReference type="EMBL" id="KAG0501226.1"/>
    </source>
</evidence>
<sequence length="222" mass="24806">MPSKKNGIKEPAHSLKVFGQPAKGKRSSSTMQSLEFLKLLLHLLRLLQKPMVSLKNIFLDGLYYHHLKDKCRNATSALGNIVPLSIIDDICVCIGDLLMSTRILQRTRDFLGNFWDKLSGDEAKELVSLKGVNLEELSGSSVIKALTTWKRRPAYLTSLPHFVCQGWTDTIGHYSSISPGISGDLMNCLVCLMMLVRIPFMCWDSLISAEVCFDGKLLECSK</sequence>
<dbReference type="PANTHER" id="PTHR36055:SF1">
    <property type="entry name" value="C2H2-LIKE ZINC FINGER PROTEIN"/>
    <property type="match status" value="1"/>
</dbReference>
<dbReference type="AlphaFoldDB" id="A0A835S7F7"/>
<protein>
    <submittedName>
        <fullName evidence="2">Uncharacterized protein</fullName>
    </submittedName>
</protein>
<evidence type="ECO:0000313" key="3">
    <source>
        <dbReference type="Proteomes" id="UP000636800"/>
    </source>
</evidence>
<reference evidence="3 4" key="1">
    <citation type="journal article" date="2020" name="Nat. Food">
        <title>A phased Vanilla planifolia genome enables genetic improvement of flavour and production.</title>
        <authorList>
            <person name="Hasing T."/>
            <person name="Tang H."/>
            <person name="Brym M."/>
            <person name="Khazi F."/>
            <person name="Huang T."/>
            <person name="Chambers A.H."/>
        </authorList>
    </citation>
    <scope>NUCLEOTIDE SEQUENCE [LARGE SCALE GENOMIC DNA]</scope>
    <source>
        <tissue evidence="2">Leaf</tissue>
    </source>
</reference>
<dbReference type="Proteomes" id="UP000636800">
    <property type="component" value="Chromosome 1"/>
</dbReference>
<proteinExistence type="predicted"/>
<dbReference type="OrthoDB" id="191139at2759"/>
<evidence type="ECO:0000313" key="4">
    <source>
        <dbReference type="Proteomes" id="UP000639772"/>
    </source>
</evidence>
<comment type="caution">
    <text evidence="2">The sequence shown here is derived from an EMBL/GenBank/DDBJ whole genome shotgun (WGS) entry which is preliminary data.</text>
</comment>
<dbReference type="EMBL" id="JADCNL010000001">
    <property type="protein sequence ID" value="KAG0496786.1"/>
    <property type="molecule type" value="Genomic_DNA"/>
</dbReference>
<dbReference type="PANTHER" id="PTHR36055">
    <property type="entry name" value="C2H2-LIKE ZINC FINGER PROTEIN"/>
    <property type="match status" value="1"/>
</dbReference>
<name>A0A835S7F7_VANPL</name>